<evidence type="ECO:0000313" key="2">
    <source>
        <dbReference type="Proteomes" id="UP001501777"/>
    </source>
</evidence>
<proteinExistence type="predicted"/>
<dbReference type="EMBL" id="BAAASG010000007">
    <property type="protein sequence ID" value="GAA2486478.1"/>
    <property type="molecule type" value="Genomic_DNA"/>
</dbReference>
<keyword evidence="2" id="KW-1185">Reference proteome</keyword>
<reference evidence="2" key="1">
    <citation type="journal article" date="2019" name="Int. J. Syst. Evol. Microbiol.">
        <title>The Global Catalogue of Microorganisms (GCM) 10K type strain sequencing project: providing services to taxonomists for standard genome sequencing and annotation.</title>
        <authorList>
            <consortium name="The Broad Institute Genomics Platform"/>
            <consortium name="The Broad Institute Genome Sequencing Center for Infectious Disease"/>
            <person name="Wu L."/>
            <person name="Ma J."/>
        </authorList>
    </citation>
    <scope>NUCLEOTIDE SEQUENCE [LARGE SCALE GENOMIC DNA]</scope>
    <source>
        <strain evidence="2">JCM 4395</strain>
    </source>
</reference>
<name>A0ABP5YW97_STRLO</name>
<organism evidence="1 2">
    <name type="scientific">Streptomyces longisporus</name>
    <dbReference type="NCBI Taxonomy" id="1948"/>
    <lineage>
        <taxon>Bacteria</taxon>
        <taxon>Bacillati</taxon>
        <taxon>Actinomycetota</taxon>
        <taxon>Actinomycetes</taxon>
        <taxon>Kitasatosporales</taxon>
        <taxon>Streptomycetaceae</taxon>
        <taxon>Streptomyces</taxon>
    </lineage>
</organism>
<comment type="caution">
    <text evidence="1">The sequence shown here is derived from an EMBL/GenBank/DDBJ whole genome shotgun (WGS) entry which is preliminary data.</text>
</comment>
<evidence type="ECO:0000313" key="1">
    <source>
        <dbReference type="EMBL" id="GAA2486478.1"/>
    </source>
</evidence>
<accession>A0ABP5YW97</accession>
<protein>
    <recommendedName>
        <fullName evidence="3">Secreted protein</fullName>
    </recommendedName>
</protein>
<sequence>MRTVTPARVASSSIVSVGSSVSLPGSLSVSVVMCSSIAVTPVLRNPLPGAREACEKYRCVIYAIAWAPPPGGRCRVGLRLPPKSATEYVRTPERDPLGRTREWNHL</sequence>
<gene>
    <name evidence="1" type="ORF">GCM10010276_25860</name>
</gene>
<evidence type="ECO:0008006" key="3">
    <source>
        <dbReference type="Google" id="ProtNLM"/>
    </source>
</evidence>
<dbReference type="Proteomes" id="UP001501777">
    <property type="component" value="Unassembled WGS sequence"/>
</dbReference>